<sequence>MTDQPNDIEVLYRRAFEEYGAVALWSSRPVPNPTREDALAITQSLRVEGDLAARRLAEQIEEACRAAV</sequence>
<evidence type="ECO:0000313" key="1">
    <source>
        <dbReference type="EMBL" id="MBV6342256.1"/>
    </source>
</evidence>
<reference evidence="1 2" key="1">
    <citation type="journal article" date="2020" name="J Geophys Res Biogeosci">
        <title>Magnetotaxis as an Adaptation to Enable Bacterial Shuttling of Microbial Sulfur and Sulfur Cycling Across Aquatic Oxic#Anoxic Interfaces.</title>
        <authorList>
            <person name="Li J."/>
            <person name="Liu P."/>
            <person name="Wang J."/>
            <person name="Roberts A.P."/>
            <person name="Pan Y."/>
        </authorList>
    </citation>
    <scope>NUCLEOTIDE SEQUENCE [LARGE SCALE GENOMIC DNA]</scope>
    <source>
        <strain evidence="1 2">MYR-1_YQ</strain>
    </source>
</reference>
<organism evidence="1 2">
    <name type="scientific">Candidatus Magnetobacterium casense</name>
    <dbReference type="NCBI Taxonomy" id="1455061"/>
    <lineage>
        <taxon>Bacteria</taxon>
        <taxon>Pseudomonadati</taxon>
        <taxon>Nitrospirota</taxon>
        <taxon>Thermodesulfovibrionia</taxon>
        <taxon>Thermodesulfovibrionales</taxon>
        <taxon>Candidatus Magnetobacteriaceae</taxon>
        <taxon>Candidatus Magnetobacterium</taxon>
    </lineage>
</organism>
<comment type="caution">
    <text evidence="1">The sequence shown here is derived from an EMBL/GenBank/DDBJ whole genome shotgun (WGS) entry which is preliminary data.</text>
</comment>
<gene>
    <name evidence="1" type="ORF">HWQ67_11725</name>
</gene>
<accession>A0ABS6S069</accession>
<proteinExistence type="predicted"/>
<dbReference type="EMBL" id="JABXWD010000221">
    <property type="protein sequence ID" value="MBV6342256.1"/>
    <property type="molecule type" value="Genomic_DNA"/>
</dbReference>
<keyword evidence="2" id="KW-1185">Reference proteome</keyword>
<dbReference type="RefSeq" id="WP_218252878.1">
    <property type="nucleotide sequence ID" value="NZ_JABXWD010000221.1"/>
</dbReference>
<protein>
    <submittedName>
        <fullName evidence="1">Uncharacterized protein</fullName>
    </submittedName>
</protein>
<name>A0ABS6S069_9BACT</name>
<dbReference type="Proteomes" id="UP001196980">
    <property type="component" value="Unassembled WGS sequence"/>
</dbReference>
<evidence type="ECO:0000313" key="2">
    <source>
        <dbReference type="Proteomes" id="UP001196980"/>
    </source>
</evidence>